<sequence>MHPDEALAWATLYSDENQAIRLQTKPPGTQRLHASLTSNFNVRHLNMIQMWTQLSLRNSRINMTPNCDMIQMPTQLLHRHFTTNFKTKLCHPTMFQHTNTITTKTVLLAHPYRL</sequence>
<name>A0A0L0UHX3_9BASI</name>
<organism evidence="1 2">
    <name type="scientific">Puccinia striiformis f. sp. tritici PST-78</name>
    <dbReference type="NCBI Taxonomy" id="1165861"/>
    <lineage>
        <taxon>Eukaryota</taxon>
        <taxon>Fungi</taxon>
        <taxon>Dikarya</taxon>
        <taxon>Basidiomycota</taxon>
        <taxon>Pucciniomycotina</taxon>
        <taxon>Pucciniomycetes</taxon>
        <taxon>Pucciniales</taxon>
        <taxon>Pucciniaceae</taxon>
        <taxon>Puccinia</taxon>
    </lineage>
</organism>
<dbReference type="EMBL" id="AJIL01009280">
    <property type="protein sequence ID" value="KNE86525.1"/>
    <property type="molecule type" value="Genomic_DNA"/>
</dbReference>
<evidence type="ECO:0000313" key="1">
    <source>
        <dbReference type="EMBL" id="KNE86525.1"/>
    </source>
</evidence>
<reference evidence="2" key="1">
    <citation type="submission" date="2014-03" db="EMBL/GenBank/DDBJ databases">
        <title>The Genome Sequence of Puccinia striiformis f. sp. tritici PST-78.</title>
        <authorList>
            <consortium name="The Broad Institute Genome Sequencing Platform"/>
            <person name="Cuomo C."/>
            <person name="Hulbert S."/>
            <person name="Chen X."/>
            <person name="Walker B."/>
            <person name="Young S.K."/>
            <person name="Zeng Q."/>
            <person name="Gargeya S."/>
            <person name="Fitzgerald M."/>
            <person name="Haas B."/>
            <person name="Abouelleil A."/>
            <person name="Alvarado L."/>
            <person name="Arachchi H.M."/>
            <person name="Berlin A.M."/>
            <person name="Chapman S.B."/>
            <person name="Goldberg J."/>
            <person name="Griggs A."/>
            <person name="Gujja S."/>
            <person name="Hansen M."/>
            <person name="Howarth C."/>
            <person name="Imamovic A."/>
            <person name="Larimer J."/>
            <person name="McCowan C."/>
            <person name="Montmayeur A."/>
            <person name="Murphy C."/>
            <person name="Neiman D."/>
            <person name="Pearson M."/>
            <person name="Priest M."/>
            <person name="Roberts A."/>
            <person name="Saif S."/>
            <person name="Shea T."/>
            <person name="Sisk P."/>
            <person name="Sykes S."/>
            <person name="Wortman J."/>
            <person name="Nusbaum C."/>
            <person name="Birren B."/>
        </authorList>
    </citation>
    <scope>NUCLEOTIDE SEQUENCE [LARGE SCALE GENOMIC DNA]</scope>
    <source>
        <strain evidence="2">race PST-78</strain>
    </source>
</reference>
<gene>
    <name evidence="1" type="ORF">PSTG_20113</name>
</gene>
<keyword evidence="2" id="KW-1185">Reference proteome</keyword>
<accession>A0A0L0UHX3</accession>
<dbReference type="AlphaFoldDB" id="A0A0L0UHX3"/>
<proteinExistence type="predicted"/>
<protein>
    <submittedName>
        <fullName evidence="1">Uncharacterized protein</fullName>
    </submittedName>
</protein>
<comment type="caution">
    <text evidence="1">The sequence shown here is derived from an EMBL/GenBank/DDBJ whole genome shotgun (WGS) entry which is preliminary data.</text>
</comment>
<dbReference type="Proteomes" id="UP000054564">
    <property type="component" value="Unassembled WGS sequence"/>
</dbReference>
<evidence type="ECO:0000313" key="2">
    <source>
        <dbReference type="Proteomes" id="UP000054564"/>
    </source>
</evidence>